<reference evidence="7 8" key="1">
    <citation type="journal article" date="2014" name="Genome Announc.">
        <title>Complete Genome Sequence of the Extreme Thermophile Dictyoglomus thermophilum H-6-12.</title>
        <authorList>
            <person name="Coil D.A."/>
            <person name="Badger J.H."/>
            <person name="Forberger H.C."/>
            <person name="Riggs F."/>
            <person name="Madupu R."/>
            <person name="Fedorova N."/>
            <person name="Ward N."/>
            <person name="Robb F.T."/>
            <person name="Eisen J.A."/>
        </authorList>
    </citation>
    <scope>NUCLEOTIDE SEQUENCE [LARGE SCALE GENOMIC DNA]</scope>
    <source>
        <strain evidence="8">ATCC 35947 / DSM 3960 / H-6-12</strain>
    </source>
</reference>
<protein>
    <submittedName>
        <fullName evidence="7">ABC transporter ATP-binding protein</fullName>
    </submittedName>
</protein>
<name>B5YBZ6_DICT6</name>
<evidence type="ECO:0000256" key="3">
    <source>
        <dbReference type="ARBA" id="ARBA00022458"/>
    </source>
</evidence>
<dbReference type="PaxDb" id="309799-DICTH_0221"/>
<evidence type="ECO:0000256" key="2">
    <source>
        <dbReference type="ARBA" id="ARBA00022448"/>
    </source>
</evidence>
<dbReference type="InterPro" id="IPR003593">
    <property type="entry name" value="AAA+_ATPase"/>
</dbReference>
<dbReference type="EMBL" id="CP001146">
    <property type="protein sequence ID" value="ACI18311.1"/>
    <property type="molecule type" value="Genomic_DNA"/>
</dbReference>
<dbReference type="PROSITE" id="PS50893">
    <property type="entry name" value="ABC_TRANSPORTER_2"/>
    <property type="match status" value="1"/>
</dbReference>
<sequence>MEKRISEKLISIRNLSKEINGKKILKNISFDIVRGEITALLGPNGAGKTTILRCLTGIFNVTSGNIEKVNNLIISVMLEKDLLWEKYSGWENIKIYAELLGRGVEKNDIEVYAEKLGILDFLSQKVYTYSKGTKRKLSFLLALLKNPDLLVLDEPMSGLDPISRKNMRELILDLNQKGKSVILTSHDLGELEKLAHRVILIKEGKILVDDMKSEILGKYRDLEELFLDVIGGG</sequence>
<dbReference type="RefSeq" id="WP_012546943.1">
    <property type="nucleotide sequence ID" value="NC_011297.1"/>
</dbReference>
<dbReference type="HOGENOM" id="CLU_000604_1_2_0"/>
<keyword evidence="5 7" id="KW-0067">ATP-binding</keyword>
<dbReference type="CDD" id="cd03230">
    <property type="entry name" value="ABC_DR_subfamily_A"/>
    <property type="match status" value="1"/>
</dbReference>
<evidence type="ECO:0000313" key="7">
    <source>
        <dbReference type="EMBL" id="ACI18311.1"/>
    </source>
</evidence>
<keyword evidence="4" id="KW-0547">Nucleotide-binding</keyword>
<dbReference type="GO" id="GO:0016887">
    <property type="term" value="F:ATP hydrolysis activity"/>
    <property type="evidence" value="ECO:0007669"/>
    <property type="project" value="InterPro"/>
</dbReference>
<dbReference type="STRING" id="309799.DICTH_0221"/>
<dbReference type="SUPFAM" id="SSF52540">
    <property type="entry name" value="P-loop containing nucleoside triphosphate hydrolases"/>
    <property type="match status" value="1"/>
</dbReference>
<keyword evidence="2" id="KW-0813">Transport</keyword>
<dbReference type="eggNOG" id="COG1131">
    <property type="taxonomic scope" value="Bacteria"/>
</dbReference>
<evidence type="ECO:0000256" key="4">
    <source>
        <dbReference type="ARBA" id="ARBA00022741"/>
    </source>
</evidence>
<dbReference type="Gene3D" id="3.40.50.300">
    <property type="entry name" value="P-loop containing nucleotide triphosphate hydrolases"/>
    <property type="match status" value="1"/>
</dbReference>
<evidence type="ECO:0000256" key="5">
    <source>
        <dbReference type="ARBA" id="ARBA00022840"/>
    </source>
</evidence>
<dbReference type="GO" id="GO:0005524">
    <property type="term" value="F:ATP binding"/>
    <property type="evidence" value="ECO:0007669"/>
    <property type="project" value="UniProtKB-KW"/>
</dbReference>
<organism evidence="7 8">
    <name type="scientific">Dictyoglomus thermophilum (strain ATCC 35947 / DSM 3960 / H-6-12)</name>
    <dbReference type="NCBI Taxonomy" id="309799"/>
    <lineage>
        <taxon>Bacteria</taxon>
        <taxon>Pseudomonadati</taxon>
        <taxon>Dictyoglomota</taxon>
        <taxon>Dictyoglomia</taxon>
        <taxon>Dictyoglomales</taxon>
        <taxon>Dictyoglomaceae</taxon>
        <taxon>Dictyoglomus</taxon>
    </lineage>
</organism>
<feature type="domain" description="ABC transporter" evidence="6">
    <location>
        <begin position="10"/>
        <end position="228"/>
    </location>
</feature>
<dbReference type="PANTHER" id="PTHR42711">
    <property type="entry name" value="ABC TRANSPORTER ATP-BINDING PROTEIN"/>
    <property type="match status" value="1"/>
</dbReference>
<dbReference type="AlphaFoldDB" id="B5YBZ6"/>
<dbReference type="Proteomes" id="UP000001733">
    <property type="component" value="Chromosome"/>
</dbReference>
<gene>
    <name evidence="7" type="ordered locus">DICTH_0221</name>
</gene>
<dbReference type="InterPro" id="IPR050763">
    <property type="entry name" value="ABC_transporter_ATP-binding"/>
</dbReference>
<dbReference type="SMART" id="SM00382">
    <property type="entry name" value="AAA"/>
    <property type="match status" value="1"/>
</dbReference>
<accession>B5YBZ6</accession>
<evidence type="ECO:0000259" key="6">
    <source>
        <dbReference type="PROSITE" id="PS50893"/>
    </source>
</evidence>
<dbReference type="InterPro" id="IPR003439">
    <property type="entry name" value="ABC_transporter-like_ATP-bd"/>
</dbReference>
<dbReference type="Pfam" id="PF00005">
    <property type="entry name" value="ABC_tran"/>
    <property type="match status" value="1"/>
</dbReference>
<dbReference type="InterPro" id="IPR027417">
    <property type="entry name" value="P-loop_NTPase"/>
</dbReference>
<proteinExistence type="inferred from homology"/>
<comment type="similarity">
    <text evidence="1">Belongs to the ABC transporter superfamily.</text>
</comment>
<evidence type="ECO:0000313" key="8">
    <source>
        <dbReference type="Proteomes" id="UP000001733"/>
    </source>
</evidence>
<keyword evidence="8" id="KW-1185">Reference proteome</keyword>
<keyword evidence="3" id="KW-0536">Nodulation</keyword>
<dbReference type="KEGG" id="dth:DICTH_0221"/>
<dbReference type="PANTHER" id="PTHR42711:SF5">
    <property type="entry name" value="ABC TRANSPORTER ATP-BINDING PROTEIN NATA"/>
    <property type="match status" value="1"/>
</dbReference>
<evidence type="ECO:0000256" key="1">
    <source>
        <dbReference type="ARBA" id="ARBA00005417"/>
    </source>
</evidence>